<organism evidence="9 10">
    <name type="scientific">Butyribacter intestini</name>
    <dbReference type="NCBI Taxonomy" id="1703332"/>
    <lineage>
        <taxon>Bacteria</taxon>
        <taxon>Bacillati</taxon>
        <taxon>Bacillota</taxon>
        <taxon>Clostridia</taxon>
        <taxon>Lachnospirales</taxon>
        <taxon>Lachnospiraceae</taxon>
        <taxon>Butyribacter</taxon>
    </lineage>
</organism>
<gene>
    <name evidence="9" type="ORF">APZ18_00435</name>
</gene>
<dbReference type="FunFam" id="3.40.309.10:FF:000003">
    <property type="entry name" value="Aldehyde dehydrogenase"/>
    <property type="match status" value="1"/>
</dbReference>
<dbReference type="PROSITE" id="PS00687">
    <property type="entry name" value="ALDEHYDE_DEHYDR_GLU"/>
    <property type="match status" value="1"/>
</dbReference>
<feature type="active site" evidence="5 6">
    <location>
        <position position="213"/>
    </location>
</feature>
<dbReference type="SUPFAM" id="SSF53720">
    <property type="entry name" value="ALDH-like"/>
    <property type="match status" value="1"/>
</dbReference>
<comment type="similarity">
    <text evidence="1 4 7">Belongs to the aldehyde dehydrogenase family.</text>
</comment>
<dbReference type="EMBL" id="LLKB01000001">
    <property type="protein sequence ID" value="KQC85715.1"/>
    <property type="molecule type" value="Genomic_DNA"/>
</dbReference>
<dbReference type="Gene3D" id="3.40.605.10">
    <property type="entry name" value="Aldehyde Dehydrogenase, Chain A, domain 1"/>
    <property type="match status" value="1"/>
</dbReference>
<reference evidence="9 10" key="1">
    <citation type="submission" date="2015-10" db="EMBL/GenBank/DDBJ databases">
        <title>Butyribacter intestini gen. nov., sp. nov., a butyric acid-producing bacterium of the family Lachnospiraceae isolated from the human faeces.</title>
        <authorList>
            <person name="Zou Y."/>
            <person name="Xue W."/>
            <person name="Luo G."/>
            <person name="Lv M."/>
        </authorList>
    </citation>
    <scope>NUCLEOTIDE SEQUENCE [LARGE SCALE GENOMIC DNA]</scope>
    <source>
        <strain evidence="9 10">TF01-11</strain>
    </source>
</reference>
<dbReference type="InterPro" id="IPR016163">
    <property type="entry name" value="Ald_DH_C"/>
</dbReference>
<name>A0AAW3JTF8_9FIRM</name>
<evidence type="ECO:0000313" key="10">
    <source>
        <dbReference type="Proteomes" id="UP000050833"/>
    </source>
</evidence>
<dbReference type="Gene3D" id="3.40.309.10">
    <property type="entry name" value="Aldehyde Dehydrogenase, Chain A, domain 2"/>
    <property type="match status" value="1"/>
</dbReference>
<dbReference type="PIRSF" id="PIRSF036492">
    <property type="entry name" value="ALDH"/>
    <property type="match status" value="1"/>
</dbReference>
<evidence type="ECO:0000259" key="8">
    <source>
        <dbReference type="Pfam" id="PF00171"/>
    </source>
</evidence>
<dbReference type="GO" id="GO:0004029">
    <property type="term" value="F:aldehyde dehydrogenase (NAD+) activity"/>
    <property type="evidence" value="ECO:0007669"/>
    <property type="project" value="TreeGrafter"/>
</dbReference>
<protein>
    <recommendedName>
        <fullName evidence="4">Aldehyde dehydrogenase</fullName>
    </recommendedName>
</protein>
<proteinExistence type="inferred from homology"/>
<feature type="active site" evidence="5">
    <location>
        <position position="247"/>
    </location>
</feature>
<dbReference type="RefSeq" id="WP_055940505.1">
    <property type="nucleotide sequence ID" value="NZ_JAQDCV010000006.1"/>
</dbReference>
<dbReference type="InterPro" id="IPR016161">
    <property type="entry name" value="Ald_DH/histidinol_DH"/>
</dbReference>
<evidence type="ECO:0000256" key="5">
    <source>
        <dbReference type="PIRSR" id="PIRSR036492-1"/>
    </source>
</evidence>
<evidence type="ECO:0000256" key="3">
    <source>
        <dbReference type="ARBA" id="ARBA00023027"/>
    </source>
</evidence>
<evidence type="ECO:0000256" key="2">
    <source>
        <dbReference type="ARBA" id="ARBA00023002"/>
    </source>
</evidence>
<dbReference type="GO" id="GO:0005737">
    <property type="term" value="C:cytoplasm"/>
    <property type="evidence" value="ECO:0007669"/>
    <property type="project" value="TreeGrafter"/>
</dbReference>
<dbReference type="PANTHER" id="PTHR43570">
    <property type="entry name" value="ALDEHYDE DEHYDROGENASE"/>
    <property type="match status" value="1"/>
</dbReference>
<evidence type="ECO:0000256" key="7">
    <source>
        <dbReference type="RuleBase" id="RU003345"/>
    </source>
</evidence>
<evidence type="ECO:0000256" key="6">
    <source>
        <dbReference type="PROSITE-ProRule" id="PRU10007"/>
    </source>
</evidence>
<accession>A0AAW3JTF8</accession>
<sequence>MEQANKYIKNIINTQRTFFNSNKTKDITFRKKMLCKLKKAIKHNEKKILRALYHDLGKSKAESYMSEIAMVYHEIDTALSHIDKWSRPMHAAGTLSTFPAKNYIYSEPYGIVLILAPWNYPVNLSLCPLVGAIAAGNCAILKCSKSSLMTSDLIQDIINSTFNNSYIYCTDADIDYDAVLNQKYDYIFFTGSPAVGKQIMKQASENLTPISLELGGKSPCIIDETADLKLAAKRIAWGKFLNAGQTCISIDYVLIHEKVKNTFIKELFREIKHRYKNAAFNSSYPKIINRHHYNRLKKLLASETKVIGGICNDTERKISPAILPDTDFDKPVMQEEIFGPLLPIISYRSLDKAIQTLKIKEKPLACYVFTKKKATANKIIHEISYGGGCINDVVIHISNHNLPFGGVGNSGIGGYHGKYSFETFSHRKSIVKSSGKFDIPLRYAPYGTLKYHLLKRFL</sequence>
<dbReference type="InterPro" id="IPR016162">
    <property type="entry name" value="Ald_DH_N"/>
</dbReference>
<keyword evidence="3" id="KW-0520">NAD</keyword>
<dbReference type="Proteomes" id="UP000050833">
    <property type="component" value="Unassembled WGS sequence"/>
</dbReference>
<dbReference type="AlphaFoldDB" id="A0AAW3JTF8"/>
<dbReference type="InterPro" id="IPR029510">
    <property type="entry name" value="Ald_DH_CS_GLU"/>
</dbReference>
<feature type="domain" description="Aldehyde dehydrogenase" evidence="8">
    <location>
        <begin position="7"/>
        <end position="430"/>
    </location>
</feature>
<keyword evidence="10" id="KW-1185">Reference proteome</keyword>
<dbReference type="FunFam" id="3.40.605.10:FF:000004">
    <property type="entry name" value="Aldehyde dehydrogenase"/>
    <property type="match status" value="1"/>
</dbReference>
<evidence type="ECO:0000313" key="9">
    <source>
        <dbReference type="EMBL" id="KQC85715.1"/>
    </source>
</evidence>
<dbReference type="PANTHER" id="PTHR43570:SF16">
    <property type="entry name" value="ALDEHYDE DEHYDROGENASE TYPE III, ISOFORM Q"/>
    <property type="match status" value="1"/>
</dbReference>
<dbReference type="InterPro" id="IPR015590">
    <property type="entry name" value="Aldehyde_DH_dom"/>
</dbReference>
<dbReference type="GO" id="GO:0006081">
    <property type="term" value="P:aldehyde metabolic process"/>
    <property type="evidence" value="ECO:0007669"/>
    <property type="project" value="InterPro"/>
</dbReference>
<dbReference type="Pfam" id="PF00171">
    <property type="entry name" value="Aldedh"/>
    <property type="match status" value="1"/>
</dbReference>
<keyword evidence="2 4" id="KW-0560">Oxidoreductase</keyword>
<evidence type="ECO:0000256" key="4">
    <source>
        <dbReference type="PIRNR" id="PIRNR036492"/>
    </source>
</evidence>
<comment type="caution">
    <text evidence="9">The sequence shown here is derived from an EMBL/GenBank/DDBJ whole genome shotgun (WGS) entry which is preliminary data.</text>
</comment>
<evidence type="ECO:0000256" key="1">
    <source>
        <dbReference type="ARBA" id="ARBA00009986"/>
    </source>
</evidence>
<dbReference type="InterPro" id="IPR012394">
    <property type="entry name" value="Aldehyde_DH_NAD(P)"/>
</dbReference>